<keyword evidence="4" id="KW-1185">Reference proteome</keyword>
<evidence type="ECO:0000313" key="5">
    <source>
        <dbReference type="RefSeq" id="XP_010242786.1"/>
    </source>
</evidence>
<feature type="domain" description="PGG" evidence="3">
    <location>
        <begin position="575"/>
        <end position="687"/>
    </location>
</feature>
<dbReference type="Pfam" id="PF12796">
    <property type="entry name" value="Ank_2"/>
    <property type="match status" value="1"/>
</dbReference>
<keyword evidence="1" id="KW-0040">ANK repeat</keyword>
<dbReference type="PANTHER" id="PTHR24177">
    <property type="entry name" value="CASKIN"/>
    <property type="match status" value="1"/>
</dbReference>
<evidence type="ECO:0000313" key="4">
    <source>
        <dbReference type="Proteomes" id="UP000189703"/>
    </source>
</evidence>
<dbReference type="RefSeq" id="XP_010242786.1">
    <property type="nucleotide sequence ID" value="XM_010244484.1"/>
</dbReference>
<feature type="transmembrane region" description="Helical" evidence="2">
    <location>
        <begin position="621"/>
        <end position="643"/>
    </location>
</feature>
<dbReference type="PROSITE" id="PS50088">
    <property type="entry name" value="ANK_REPEAT"/>
    <property type="match status" value="1"/>
</dbReference>
<accession>A0A1U7Z5P2</accession>
<dbReference type="Pfam" id="PF14223">
    <property type="entry name" value="Retrotran_gag_2"/>
    <property type="match status" value="1"/>
</dbReference>
<keyword evidence="2" id="KW-1133">Transmembrane helix</keyword>
<dbReference type="AlphaFoldDB" id="A0A1U7Z5P2"/>
<gene>
    <name evidence="5" type="primary">LOC104587045</name>
</gene>
<dbReference type="SUPFAM" id="SSF48403">
    <property type="entry name" value="Ankyrin repeat"/>
    <property type="match status" value="2"/>
</dbReference>
<evidence type="ECO:0000256" key="1">
    <source>
        <dbReference type="PROSITE-ProRule" id="PRU00023"/>
    </source>
</evidence>
<sequence>MSSLSKDIVREVLTYDNYDEWQVLMKNYLVGQSLWSVVDETECQPPTGDPSYAAWKEKNSKALHAIQISCGAVMFSHVKTSASASDAWKALANECRSAWGRRRKITETLCSHSQKMKEVLGDDGGEGLSKYRILYDAALNGDWKMAKWFIDKHSEALAAGLDKWSNTALHIAALYGNTQFVIELVKITPPESLARQNCVASTALHLVAEGGTKRMAEVMLERNQSLFHIRDSNGMTPLLSAAVFSRKDVLSYLYSRATDADLNSNLEDCVAVLIHLINAECYGMALDLLHRCPNAASTPYENDETALDFLARKPYAFKSRRRLGFWHRKLYSWVHVEFPDTHSHTAKKYYKDEEDPVKEEQVSNGFPQRSSTHQLLCYSNKLFWDVLQQIVPSIKEVRRRKLMHLQSRELVKQLFKKVTMMIKNDHKVEQLLGPPLIVAAEFGIVEFVEIALKYYPRLIEYPDANLRCIMQVAVLNRQEKVFKMLNKKGRQITLRTFDRDIYMNNILHLAAKLAPPHQLHSVSGAALQLQRELQWFKAIEMLAPPKYKERKNSQGLTPQLLFSEEHKDLIAKGESWMKETAASCTVAAALIITMMFAAAFTVPGGIRSDTGTPIFEHSHSFLVFVISDAFALFSASTSMLMFLSILTSRYAEIDFLESLPRKLIIGLAMLFLSIASMMATFSSTMFIMLRNRQGPISIILASLGVVPATLFAFLQFPLFVDMMSYTYGSGIFH</sequence>
<organism evidence="4 5">
    <name type="scientific">Nelumbo nucifera</name>
    <name type="common">Sacred lotus</name>
    <dbReference type="NCBI Taxonomy" id="4432"/>
    <lineage>
        <taxon>Eukaryota</taxon>
        <taxon>Viridiplantae</taxon>
        <taxon>Streptophyta</taxon>
        <taxon>Embryophyta</taxon>
        <taxon>Tracheophyta</taxon>
        <taxon>Spermatophyta</taxon>
        <taxon>Magnoliopsida</taxon>
        <taxon>Proteales</taxon>
        <taxon>Nelumbonaceae</taxon>
        <taxon>Nelumbo</taxon>
    </lineage>
</organism>
<dbReference type="InterPro" id="IPR002110">
    <property type="entry name" value="Ankyrin_rpt"/>
</dbReference>
<feature type="transmembrane region" description="Helical" evidence="2">
    <location>
        <begin position="696"/>
        <end position="720"/>
    </location>
</feature>
<feature type="transmembrane region" description="Helical" evidence="2">
    <location>
        <begin position="580"/>
        <end position="600"/>
    </location>
</feature>
<keyword evidence="2" id="KW-0472">Membrane</keyword>
<keyword evidence="2" id="KW-0812">Transmembrane</keyword>
<name>A0A1U7Z5P2_NELNU</name>
<dbReference type="InterPro" id="IPR026961">
    <property type="entry name" value="PGG_dom"/>
</dbReference>
<feature type="repeat" description="ANK" evidence="1">
    <location>
        <begin position="233"/>
        <end position="265"/>
    </location>
</feature>
<evidence type="ECO:0000259" key="3">
    <source>
        <dbReference type="Pfam" id="PF13962"/>
    </source>
</evidence>
<dbReference type="GO" id="GO:0016020">
    <property type="term" value="C:membrane"/>
    <property type="evidence" value="ECO:0000318"/>
    <property type="project" value="GO_Central"/>
</dbReference>
<dbReference type="PANTHER" id="PTHR24177:SF365">
    <property type="entry name" value="ANKYRIN REPEAT-CONTAINING PROTEIN NPR4-LIKE ISOFORM X1"/>
    <property type="match status" value="1"/>
</dbReference>
<protein>
    <submittedName>
        <fullName evidence="5">Uncharacterized protein LOC104587045</fullName>
    </submittedName>
</protein>
<dbReference type="Pfam" id="PF13962">
    <property type="entry name" value="PGG"/>
    <property type="match status" value="1"/>
</dbReference>
<dbReference type="GeneID" id="104587045"/>
<dbReference type="InterPro" id="IPR036770">
    <property type="entry name" value="Ankyrin_rpt-contain_sf"/>
</dbReference>
<feature type="transmembrane region" description="Helical" evidence="2">
    <location>
        <begin position="663"/>
        <end position="689"/>
    </location>
</feature>
<dbReference type="eggNOG" id="KOG0504">
    <property type="taxonomic scope" value="Eukaryota"/>
</dbReference>
<dbReference type="KEGG" id="nnu:104587045"/>
<dbReference type="Proteomes" id="UP000189703">
    <property type="component" value="Unplaced"/>
</dbReference>
<dbReference type="Gene3D" id="1.25.40.20">
    <property type="entry name" value="Ankyrin repeat-containing domain"/>
    <property type="match status" value="2"/>
</dbReference>
<reference evidence="5" key="1">
    <citation type="submission" date="2025-08" db="UniProtKB">
        <authorList>
            <consortium name="RefSeq"/>
        </authorList>
    </citation>
    <scope>IDENTIFICATION</scope>
</reference>
<dbReference type="InParanoid" id="A0A1U7Z5P2"/>
<dbReference type="STRING" id="4432.A0A1U7Z5P2"/>
<dbReference type="SMART" id="SM00248">
    <property type="entry name" value="ANK"/>
    <property type="match status" value="5"/>
</dbReference>
<dbReference type="OMA" id="DETECQP"/>
<dbReference type="OrthoDB" id="1880601at2759"/>
<evidence type="ECO:0000256" key="2">
    <source>
        <dbReference type="SAM" id="Phobius"/>
    </source>
</evidence>
<proteinExistence type="predicted"/>